<reference evidence="2" key="1">
    <citation type="journal article" date="2022" name="Mol. Ecol. Resour.">
        <title>The genomes of chicory, endive, great burdock and yacon provide insights into Asteraceae palaeo-polyploidization history and plant inulin production.</title>
        <authorList>
            <person name="Fan W."/>
            <person name="Wang S."/>
            <person name="Wang H."/>
            <person name="Wang A."/>
            <person name="Jiang F."/>
            <person name="Liu H."/>
            <person name="Zhao H."/>
            <person name="Xu D."/>
            <person name="Zhang Y."/>
        </authorList>
    </citation>
    <scope>NUCLEOTIDE SEQUENCE [LARGE SCALE GENOMIC DNA]</scope>
    <source>
        <strain evidence="2">cv. Niubang</strain>
    </source>
</reference>
<comment type="caution">
    <text evidence="1">The sequence shown here is derived from an EMBL/GenBank/DDBJ whole genome shotgun (WGS) entry which is preliminary data.</text>
</comment>
<proteinExistence type="predicted"/>
<sequence length="211" mass="24747">MLRSCVIDFGAEEKKFVGPEIVQETTDKDKSIREHLKAAQDQQKSYADKKRRPIEFQVGDRVMLKVSPWKGIVRFRKGGKLSPRFVGPFTKIKQVGLQAYQLELPSKMSGIHNTFHVCYFRKWLAEEESVIPLSKIRVDEGNRCIEEPDAILEKKTKNLHHKEVTMVKVQWKHHHRANVTWEAEEDMRQIYPHLFPSLDFEYEIISSWGEV</sequence>
<gene>
    <name evidence="1" type="ORF">L6452_35770</name>
</gene>
<keyword evidence="2" id="KW-1185">Reference proteome</keyword>
<dbReference type="Proteomes" id="UP001055879">
    <property type="component" value="Linkage Group LG13"/>
</dbReference>
<dbReference type="EMBL" id="CM042059">
    <property type="protein sequence ID" value="KAI3680990.1"/>
    <property type="molecule type" value="Genomic_DNA"/>
</dbReference>
<organism evidence="1 2">
    <name type="scientific">Arctium lappa</name>
    <name type="common">Greater burdock</name>
    <name type="synonym">Lappa major</name>
    <dbReference type="NCBI Taxonomy" id="4217"/>
    <lineage>
        <taxon>Eukaryota</taxon>
        <taxon>Viridiplantae</taxon>
        <taxon>Streptophyta</taxon>
        <taxon>Embryophyta</taxon>
        <taxon>Tracheophyta</taxon>
        <taxon>Spermatophyta</taxon>
        <taxon>Magnoliopsida</taxon>
        <taxon>eudicotyledons</taxon>
        <taxon>Gunneridae</taxon>
        <taxon>Pentapetalae</taxon>
        <taxon>asterids</taxon>
        <taxon>campanulids</taxon>
        <taxon>Asterales</taxon>
        <taxon>Asteraceae</taxon>
        <taxon>Carduoideae</taxon>
        <taxon>Cardueae</taxon>
        <taxon>Arctiinae</taxon>
        <taxon>Arctium</taxon>
    </lineage>
</organism>
<protein>
    <submittedName>
        <fullName evidence="1">Uncharacterized protein</fullName>
    </submittedName>
</protein>
<evidence type="ECO:0000313" key="1">
    <source>
        <dbReference type="EMBL" id="KAI3680990.1"/>
    </source>
</evidence>
<reference evidence="1 2" key="2">
    <citation type="journal article" date="2022" name="Mol. Ecol. Resour.">
        <title>The genomes of chicory, endive, great burdock and yacon provide insights into Asteraceae paleo-polyploidization history and plant inulin production.</title>
        <authorList>
            <person name="Fan W."/>
            <person name="Wang S."/>
            <person name="Wang H."/>
            <person name="Wang A."/>
            <person name="Jiang F."/>
            <person name="Liu H."/>
            <person name="Zhao H."/>
            <person name="Xu D."/>
            <person name="Zhang Y."/>
        </authorList>
    </citation>
    <scope>NUCLEOTIDE SEQUENCE [LARGE SCALE GENOMIC DNA]</scope>
    <source>
        <strain evidence="2">cv. Niubang</strain>
    </source>
</reference>
<accession>A0ACB8Y6Q8</accession>
<name>A0ACB8Y6Q8_ARCLA</name>
<evidence type="ECO:0000313" key="2">
    <source>
        <dbReference type="Proteomes" id="UP001055879"/>
    </source>
</evidence>